<accession>A0A8J3B312</accession>
<feature type="chain" id="PRO_5039279760" description="Choice-of-anchor B family protein" evidence="1">
    <location>
        <begin position="22"/>
        <end position="446"/>
    </location>
</feature>
<evidence type="ECO:0000313" key="2">
    <source>
        <dbReference type="EMBL" id="GGJ82881.1"/>
    </source>
</evidence>
<dbReference type="RefSeq" id="WP_189168920.1">
    <property type="nucleotide sequence ID" value="NZ_BMQB01000002.1"/>
</dbReference>
<organism evidence="2 3">
    <name type="scientific">Pilimelia anulata</name>
    <dbReference type="NCBI Taxonomy" id="53371"/>
    <lineage>
        <taxon>Bacteria</taxon>
        <taxon>Bacillati</taxon>
        <taxon>Actinomycetota</taxon>
        <taxon>Actinomycetes</taxon>
        <taxon>Micromonosporales</taxon>
        <taxon>Micromonosporaceae</taxon>
        <taxon>Pilimelia</taxon>
    </lineage>
</organism>
<reference evidence="2" key="2">
    <citation type="submission" date="2020-09" db="EMBL/GenBank/DDBJ databases">
        <authorList>
            <person name="Sun Q."/>
            <person name="Ohkuma M."/>
        </authorList>
    </citation>
    <scope>NUCLEOTIDE SEQUENCE</scope>
    <source>
        <strain evidence="2">JCM 3090</strain>
    </source>
</reference>
<dbReference type="Proteomes" id="UP000649739">
    <property type="component" value="Unassembled WGS sequence"/>
</dbReference>
<feature type="signal peptide" evidence="1">
    <location>
        <begin position="1"/>
        <end position="21"/>
    </location>
</feature>
<name>A0A8J3B312_9ACTN</name>
<keyword evidence="1" id="KW-0732">Signal</keyword>
<dbReference type="PANTHER" id="PTHR38787">
    <property type="entry name" value="REGULATORY P DOMAIN-CONTAINING PROTEIN"/>
    <property type="match status" value="1"/>
</dbReference>
<dbReference type="InterPro" id="IPR027589">
    <property type="entry name" value="Choice_anch_B"/>
</dbReference>
<protein>
    <recommendedName>
        <fullName evidence="4">Choice-of-anchor B family protein</fullName>
    </recommendedName>
</protein>
<dbReference type="GO" id="GO:0005576">
    <property type="term" value="C:extracellular region"/>
    <property type="evidence" value="ECO:0007669"/>
    <property type="project" value="TreeGrafter"/>
</dbReference>
<sequence length="446" mass="47995">MARALRLAGLALGALALTVAAAPPAAAHDLRTEEGRAEARRMLADYTPSWAAASRLRGAAVPCTDGKAAGYACRNVDLLSVLPLTDMGGGSSSSSMWHWADAGTGREYILFCRSNGVAFIDVTDPLNPVYVGNLPSHEGTQSSWRDVRVYKDTAYVGADGIKTHGLQVFDLKRLRGLTAPQTFAPDHHYAEIGNIHTISIDADAGVLHAVGSNTCGSGNHMISLAEPLRPVNLGCYSGDGYVHENIPEKYAGPDSEHAGKHISFNYSVKNFTIIDVTDPKSPKLIGKGTYPGASYIHQGDRTRDWKYVVQNDELITTAPGSPSFVWDISDLDNPKLVKTDRTGDLQAIRHNEYNVGTMMYQATYKAGLRIHDASKLPDSYAELGYFDVYPADDSSGFAGTWQINPFLRNGTVAVSSMAGGLFLVRPTGAARNPAQFAANAQFAEKK</sequence>
<evidence type="ECO:0008006" key="4">
    <source>
        <dbReference type="Google" id="ProtNLM"/>
    </source>
</evidence>
<comment type="caution">
    <text evidence="2">The sequence shown here is derived from an EMBL/GenBank/DDBJ whole genome shotgun (WGS) entry which is preliminary data.</text>
</comment>
<dbReference type="EMBL" id="BMQB01000002">
    <property type="protein sequence ID" value="GGJ82881.1"/>
    <property type="molecule type" value="Genomic_DNA"/>
</dbReference>
<evidence type="ECO:0000313" key="3">
    <source>
        <dbReference type="Proteomes" id="UP000649739"/>
    </source>
</evidence>
<dbReference type="NCBIfam" id="TIGR04312">
    <property type="entry name" value="choice_anch_B"/>
    <property type="match status" value="1"/>
</dbReference>
<gene>
    <name evidence="2" type="ORF">GCM10010123_10650</name>
</gene>
<dbReference type="AlphaFoldDB" id="A0A8J3B312"/>
<evidence type="ECO:0000256" key="1">
    <source>
        <dbReference type="SAM" id="SignalP"/>
    </source>
</evidence>
<dbReference type="PANTHER" id="PTHR38787:SF3">
    <property type="entry name" value="REGULATORY P DOMAIN-CONTAINING PROTEIN"/>
    <property type="match status" value="1"/>
</dbReference>
<proteinExistence type="predicted"/>
<keyword evidence="3" id="KW-1185">Reference proteome</keyword>
<reference evidence="2" key="1">
    <citation type="journal article" date="2014" name="Int. J. Syst. Evol. Microbiol.">
        <title>Complete genome sequence of Corynebacterium casei LMG S-19264T (=DSM 44701T), isolated from a smear-ripened cheese.</title>
        <authorList>
            <consortium name="US DOE Joint Genome Institute (JGI-PGF)"/>
            <person name="Walter F."/>
            <person name="Albersmeier A."/>
            <person name="Kalinowski J."/>
            <person name="Ruckert C."/>
        </authorList>
    </citation>
    <scope>NUCLEOTIDE SEQUENCE</scope>
    <source>
        <strain evidence="2">JCM 3090</strain>
    </source>
</reference>